<accession>A0ABX0SZG7</accession>
<feature type="transmembrane region" description="Helical" evidence="8">
    <location>
        <begin position="132"/>
        <end position="148"/>
    </location>
</feature>
<evidence type="ECO:0000256" key="3">
    <source>
        <dbReference type="ARBA" id="ARBA00022679"/>
    </source>
</evidence>
<evidence type="ECO:0000256" key="6">
    <source>
        <dbReference type="ARBA" id="ARBA00023136"/>
    </source>
</evidence>
<evidence type="ECO:0000313" key="9">
    <source>
        <dbReference type="EMBL" id="NIH80995.1"/>
    </source>
</evidence>
<feature type="transmembrane region" description="Helical" evidence="8">
    <location>
        <begin position="28"/>
        <end position="45"/>
    </location>
</feature>
<evidence type="ECO:0000256" key="1">
    <source>
        <dbReference type="ARBA" id="ARBA00004651"/>
    </source>
</evidence>
<protein>
    <submittedName>
        <fullName evidence="9">Alpha-1,2-mannosyltransferase</fullName>
        <ecNumber evidence="9">2.4.1.-</ecNumber>
    </submittedName>
</protein>
<dbReference type="Pfam" id="PF09594">
    <property type="entry name" value="GT87"/>
    <property type="match status" value="1"/>
</dbReference>
<evidence type="ECO:0000313" key="10">
    <source>
        <dbReference type="Proteomes" id="UP000754495"/>
    </source>
</evidence>
<keyword evidence="9" id="KW-0328">Glycosyltransferase</keyword>
<keyword evidence="4 8" id="KW-0812">Transmembrane</keyword>
<feature type="transmembrane region" description="Helical" evidence="8">
    <location>
        <begin position="274"/>
        <end position="292"/>
    </location>
</feature>
<evidence type="ECO:0000256" key="2">
    <source>
        <dbReference type="ARBA" id="ARBA00022475"/>
    </source>
</evidence>
<dbReference type="EMBL" id="JAANOU010000001">
    <property type="protein sequence ID" value="NIH80995.1"/>
    <property type="molecule type" value="Genomic_DNA"/>
</dbReference>
<evidence type="ECO:0000256" key="4">
    <source>
        <dbReference type="ARBA" id="ARBA00022692"/>
    </source>
</evidence>
<dbReference type="InterPro" id="IPR018584">
    <property type="entry name" value="GT87"/>
</dbReference>
<keyword evidence="10" id="KW-1185">Reference proteome</keyword>
<gene>
    <name evidence="9" type="ORF">FHX46_003525</name>
</gene>
<organism evidence="9 10">
    <name type="scientific">Amycolatopsis viridis</name>
    <dbReference type="NCBI Taxonomy" id="185678"/>
    <lineage>
        <taxon>Bacteria</taxon>
        <taxon>Bacillati</taxon>
        <taxon>Actinomycetota</taxon>
        <taxon>Actinomycetes</taxon>
        <taxon>Pseudonocardiales</taxon>
        <taxon>Pseudonocardiaceae</taxon>
        <taxon>Amycolatopsis</taxon>
    </lineage>
</organism>
<evidence type="ECO:0000256" key="8">
    <source>
        <dbReference type="SAM" id="Phobius"/>
    </source>
</evidence>
<feature type="transmembrane region" description="Helical" evidence="8">
    <location>
        <begin position="184"/>
        <end position="203"/>
    </location>
</feature>
<feature type="transmembrane region" description="Helical" evidence="8">
    <location>
        <begin position="304"/>
        <end position="325"/>
    </location>
</feature>
<keyword evidence="5 8" id="KW-1133">Transmembrane helix</keyword>
<feature type="transmembrane region" description="Helical" evidence="8">
    <location>
        <begin position="369"/>
        <end position="388"/>
    </location>
</feature>
<evidence type="ECO:0000256" key="5">
    <source>
        <dbReference type="ARBA" id="ARBA00022989"/>
    </source>
</evidence>
<keyword evidence="3 9" id="KW-0808">Transferase</keyword>
<keyword evidence="6 8" id="KW-0472">Membrane</keyword>
<dbReference type="GO" id="GO:0016757">
    <property type="term" value="F:glycosyltransferase activity"/>
    <property type="evidence" value="ECO:0007669"/>
    <property type="project" value="UniProtKB-KW"/>
</dbReference>
<comment type="similarity">
    <text evidence="7">Belongs to the glycosyltransferase 87 family.</text>
</comment>
<evidence type="ECO:0000256" key="7">
    <source>
        <dbReference type="ARBA" id="ARBA00024033"/>
    </source>
</evidence>
<sequence length="423" mass="45261">MNEAGVRGARPSVRGIWLLAELVAARRVLVGAVVAVDVLAVLQVLTTDPGNQGDLAVYQEAGRTVLNHGPLYADPLVDKLWFTYTPFASLAFTPLSLVPYPVASLLFTALLIVAPLPLCLLMVFRALGLGRHAWLLTGIVFAPALLFLQPMRYTLGYGQINMVLMTLVLVDCLARQPWWPRGLLVGIAAAIKLTPLAFLLFFLLNRDRRAALVAGLTFTAGVVAGYLARPGDSMSYWTSAIFRTDHIGDISIPGNQSLRGTIARPGTGLTWLDSTLWLLACLAVFAVAVLAMRRALARGHPAQAVVLNAFAALLVSPISWSHHWVWFTPAIVVHAVIGLRTGDRLMIRLALAGALVAAAPSIDAVANPVLLVSPFAVYAGVTLVLAAWPRDAHESAASAVVRDELTVEAFAGQQRHPHGGPEA</sequence>
<keyword evidence="2" id="KW-1003">Cell membrane</keyword>
<name>A0ABX0SZG7_9PSEU</name>
<feature type="transmembrane region" description="Helical" evidence="8">
    <location>
        <begin position="210"/>
        <end position="228"/>
    </location>
</feature>
<dbReference type="EC" id="2.4.1.-" evidence="9"/>
<comment type="caution">
    <text evidence="9">The sequence shown here is derived from an EMBL/GenBank/DDBJ whole genome shotgun (WGS) entry which is preliminary data.</text>
</comment>
<proteinExistence type="inferred from homology"/>
<dbReference type="Proteomes" id="UP000754495">
    <property type="component" value="Unassembled WGS sequence"/>
</dbReference>
<dbReference type="RefSeq" id="WP_167116093.1">
    <property type="nucleotide sequence ID" value="NZ_JAANOU010000001.1"/>
</dbReference>
<comment type="subcellular location">
    <subcellularLocation>
        <location evidence="1">Cell membrane</location>
        <topology evidence="1">Multi-pass membrane protein</topology>
    </subcellularLocation>
</comment>
<reference evidence="9 10" key="1">
    <citation type="submission" date="2020-03" db="EMBL/GenBank/DDBJ databases">
        <title>Sequencing the genomes of 1000 actinobacteria strains.</title>
        <authorList>
            <person name="Klenk H.-P."/>
        </authorList>
    </citation>
    <scope>NUCLEOTIDE SEQUENCE [LARGE SCALE GENOMIC DNA]</scope>
    <source>
        <strain evidence="9 10">DSM 45668</strain>
    </source>
</reference>
<feature type="transmembrane region" description="Helical" evidence="8">
    <location>
        <begin position="105"/>
        <end position="126"/>
    </location>
</feature>